<feature type="transmembrane region" description="Helical" evidence="1">
    <location>
        <begin position="32"/>
        <end position="49"/>
    </location>
</feature>
<evidence type="ECO:0000313" key="2">
    <source>
        <dbReference type="Proteomes" id="UP000025227"/>
    </source>
</evidence>
<dbReference type="WBParaSite" id="HCON_00111870-00001">
    <property type="protein sequence ID" value="HCON_00111870-00001"/>
    <property type="gene ID" value="HCON_00111870"/>
</dbReference>
<accession>A0A7I4YKU1</accession>
<keyword evidence="1" id="KW-1133">Transmembrane helix</keyword>
<evidence type="ECO:0000256" key="1">
    <source>
        <dbReference type="SAM" id="Phobius"/>
    </source>
</evidence>
<protein>
    <submittedName>
        <fullName evidence="3">HIG1 domain-containing protein</fullName>
    </submittedName>
</protein>
<reference evidence="3" key="1">
    <citation type="submission" date="2020-12" db="UniProtKB">
        <authorList>
            <consortium name="WormBaseParasite"/>
        </authorList>
    </citation>
    <scope>IDENTIFICATION</scope>
    <source>
        <strain evidence="3">MHco3</strain>
    </source>
</reference>
<dbReference type="Proteomes" id="UP000025227">
    <property type="component" value="Unplaced"/>
</dbReference>
<dbReference type="OrthoDB" id="410920at2759"/>
<dbReference type="OMA" id="YNCLRVK"/>
<keyword evidence="1" id="KW-0812">Transmembrane</keyword>
<sequence>MRRDYPTIKEYADAQNELGSCMPEFRSAVSKAAKFGASAGVPFGIYVAYRHHGWKLKPLAGKSVAVWFATTVTFGVIGVMAGTYSCLRVNM</sequence>
<keyword evidence="2" id="KW-1185">Reference proteome</keyword>
<name>A0A7I4YKU1_HAECO</name>
<dbReference type="AlphaFoldDB" id="A0A7I4YKU1"/>
<organism evidence="2 3">
    <name type="scientific">Haemonchus contortus</name>
    <name type="common">Barber pole worm</name>
    <dbReference type="NCBI Taxonomy" id="6289"/>
    <lineage>
        <taxon>Eukaryota</taxon>
        <taxon>Metazoa</taxon>
        <taxon>Ecdysozoa</taxon>
        <taxon>Nematoda</taxon>
        <taxon>Chromadorea</taxon>
        <taxon>Rhabditida</taxon>
        <taxon>Rhabditina</taxon>
        <taxon>Rhabditomorpha</taxon>
        <taxon>Strongyloidea</taxon>
        <taxon>Trichostrongylidae</taxon>
        <taxon>Haemonchus</taxon>
    </lineage>
</organism>
<proteinExistence type="predicted"/>
<keyword evidence="1" id="KW-0472">Membrane</keyword>
<evidence type="ECO:0000313" key="3">
    <source>
        <dbReference type="WBParaSite" id="HCON_00111870-00001"/>
    </source>
</evidence>
<feature type="transmembrane region" description="Helical" evidence="1">
    <location>
        <begin position="64"/>
        <end position="87"/>
    </location>
</feature>